<dbReference type="EMBL" id="LNYO01000005">
    <property type="protein sequence ID" value="KTD38635.1"/>
    <property type="molecule type" value="Genomic_DNA"/>
</dbReference>
<feature type="transmembrane region" description="Helical" evidence="8">
    <location>
        <begin position="12"/>
        <end position="29"/>
    </location>
</feature>
<feature type="transmembrane region" description="Helical" evidence="8">
    <location>
        <begin position="962"/>
        <end position="983"/>
    </location>
</feature>
<feature type="transmembrane region" description="Helical" evidence="8">
    <location>
        <begin position="913"/>
        <end position="932"/>
    </location>
</feature>
<feature type="transmembrane region" description="Helical" evidence="8">
    <location>
        <begin position="989"/>
        <end position="1015"/>
    </location>
</feature>
<feature type="transmembrane region" description="Helical" evidence="8">
    <location>
        <begin position="523"/>
        <end position="542"/>
    </location>
</feature>
<evidence type="ECO:0000256" key="8">
    <source>
        <dbReference type="SAM" id="Phobius"/>
    </source>
</evidence>
<proteinExistence type="inferred from homology"/>
<comment type="similarity">
    <text evidence="2">Belongs to the resistance-nodulation-cell division (RND) (TC 2.A.6) family.</text>
</comment>
<keyword evidence="6 8" id="KW-1133">Transmembrane helix</keyword>
<dbReference type="OrthoDB" id="9758757at2"/>
<dbReference type="PANTHER" id="PTHR32063:SF17">
    <property type="entry name" value="CATION EFFLUX SYSTEM PROTEIN"/>
    <property type="match status" value="1"/>
</dbReference>
<dbReference type="InterPro" id="IPR001036">
    <property type="entry name" value="Acrflvin-R"/>
</dbReference>
<keyword evidence="3" id="KW-0813">Transport</keyword>
<keyword evidence="5 8" id="KW-0812">Transmembrane</keyword>
<dbReference type="Gene3D" id="3.30.70.1430">
    <property type="entry name" value="Multidrug efflux transporter AcrB pore domain"/>
    <property type="match status" value="2"/>
</dbReference>
<dbReference type="Gene3D" id="3.30.70.1440">
    <property type="entry name" value="Multidrug efflux transporter AcrB pore domain"/>
    <property type="match status" value="1"/>
</dbReference>
<dbReference type="Proteomes" id="UP000054725">
    <property type="component" value="Unassembled WGS sequence"/>
</dbReference>
<evidence type="ECO:0000256" key="6">
    <source>
        <dbReference type="ARBA" id="ARBA00022989"/>
    </source>
</evidence>
<dbReference type="GO" id="GO:0042910">
    <property type="term" value="F:xenobiotic transmembrane transporter activity"/>
    <property type="evidence" value="ECO:0007669"/>
    <property type="project" value="TreeGrafter"/>
</dbReference>
<comment type="subcellular location">
    <subcellularLocation>
        <location evidence="1">Cell membrane</location>
        <topology evidence="1">Multi-pass membrane protein</topology>
    </subcellularLocation>
</comment>
<dbReference type="PANTHER" id="PTHR32063">
    <property type="match status" value="1"/>
</dbReference>
<keyword evidence="10" id="KW-1185">Reference proteome</keyword>
<evidence type="ECO:0000256" key="7">
    <source>
        <dbReference type="ARBA" id="ARBA00023136"/>
    </source>
</evidence>
<dbReference type="Pfam" id="PF00873">
    <property type="entry name" value="ACR_tran"/>
    <property type="match status" value="1"/>
</dbReference>
<dbReference type="Gene3D" id="1.20.1640.10">
    <property type="entry name" value="Multidrug efflux transporter AcrB transmembrane domain"/>
    <property type="match status" value="2"/>
</dbReference>
<name>A0A0W0X242_9GAMM</name>
<evidence type="ECO:0000256" key="4">
    <source>
        <dbReference type="ARBA" id="ARBA00022475"/>
    </source>
</evidence>
<dbReference type="PATRIC" id="fig|45070.6.peg.468"/>
<feature type="transmembrane region" description="Helical" evidence="8">
    <location>
        <begin position="465"/>
        <end position="491"/>
    </location>
</feature>
<comment type="caution">
    <text evidence="9">The sequence shown here is derived from an EMBL/GenBank/DDBJ whole genome shotgun (WGS) entry which is preliminary data.</text>
</comment>
<dbReference type="SUPFAM" id="SSF82693">
    <property type="entry name" value="Multidrug efflux transporter AcrB pore domain, PN1, PN2, PC1 and PC2 subdomains"/>
    <property type="match status" value="3"/>
</dbReference>
<evidence type="ECO:0000256" key="2">
    <source>
        <dbReference type="ARBA" id="ARBA00010942"/>
    </source>
</evidence>
<dbReference type="PRINTS" id="PR00702">
    <property type="entry name" value="ACRIFLAVINRP"/>
</dbReference>
<sequence length="1033" mass="114256">MIESFVTQCFHRRGIVILVFIFISFYGYYCWKQIPLEAYPDIAPTTSQVITQVNGLAAEEVEQQITIPLEREIMGTPAVSVMRSRSTFGLSLITVVFRDGSEDYWSRQRLLERINNVTLPYNAQPGLDPLTSPIGEIYRYTLDSKTRTLRELSELQFWKVIPKLKQVPGVTDVTNFGGVTTQFLLEFDPLKLSKYNLSLGQIIQTINNNNANAGGSIMVRGEQGIVVRGVGLIRSLKDFANIQIAQNNGVPIFLKDLGTITLGNKQRRGIVGKDNNPDVIEGIVQLLKKENPSIVMQGVQDAIDELNEKILPKDVKVVPYLNRSDLVHATVHTVGKTLFDGMTLVTLVLLFFLGSIRAAAIVAITIPISLLIAFILMYNFNIPANLLSLGAIDFGIIVDGAIVVLENILRRREANEEAVLTEEDVLKSSLQVTQPIFFGILVIITAYSVLFAFQQIEYKLFSPMAFAVGFALIGALLVALTLVPGLAYWSYHNPVKIYKNRILTWLMPRYESLLRRLIGRTKLVVSLFAITFILVTILGMSIGRDFLPYLDEGSIWLGVTLPAGISLDKATEMANQIRKATLEFPEVNHVVSQVGRNDEGTDSFTPSHIECAITLHPYNTWKSGWTKQELIKHLSERYVELAGVHVAFSQPMIDGVLDKVAGAHSDLVVKIFGNNLIGVRKIANNAVQILKSIPGAKDVIIDQEPPMTELRIDVDRQAIARLGINVSDIMDVIQTGIGGNPITRIYIADRSYDVTARFPPSTRNNPQAIGNLLLTTANGAQVALAQLAKIKFVEGQTTITREMSRRQLTVRLNLRGRDLGSFVEEGRKRLNQDLQYDHNRYEIAWGGQLENQQRAQARLAIIIPMLLGLMFVLLFSQFGNLRHPGLILLAVPLAMLGGLIALLMRGMTFNVSSAVGFIALFGVAVLNAIIMISNLNRWQRQPEIGSLKEAVIHGAKERMRPVLMTATVAAVGMIPAASAHGLGSDVQRPLATVIVGGLITATALTLVLLPALYYLSEERFLARKAKKAAKEKR</sequence>
<protein>
    <submittedName>
        <fullName evidence="9">Multidrug efflux pump</fullName>
    </submittedName>
</protein>
<feature type="transmembrane region" description="Helical" evidence="8">
    <location>
        <begin position="334"/>
        <end position="353"/>
    </location>
</feature>
<dbReference type="GO" id="GO:0005886">
    <property type="term" value="C:plasma membrane"/>
    <property type="evidence" value="ECO:0007669"/>
    <property type="project" value="UniProtKB-SubCell"/>
</dbReference>
<dbReference type="AlphaFoldDB" id="A0A0W0X242"/>
<dbReference type="Gene3D" id="3.30.70.1320">
    <property type="entry name" value="Multidrug efflux transporter AcrB pore domain like"/>
    <property type="match status" value="1"/>
</dbReference>
<feature type="transmembrane region" description="Helical" evidence="8">
    <location>
        <begin position="360"/>
        <end position="380"/>
    </location>
</feature>
<keyword evidence="7 8" id="KW-0472">Membrane</keyword>
<evidence type="ECO:0000256" key="3">
    <source>
        <dbReference type="ARBA" id="ARBA00022448"/>
    </source>
</evidence>
<dbReference type="SUPFAM" id="SSF82714">
    <property type="entry name" value="Multidrug efflux transporter AcrB TolC docking domain, DN and DC subdomains"/>
    <property type="match status" value="2"/>
</dbReference>
<dbReference type="NCBIfam" id="TIGR00914">
    <property type="entry name" value="2A0601"/>
    <property type="match status" value="1"/>
</dbReference>
<feature type="transmembrane region" description="Helical" evidence="8">
    <location>
        <begin position="386"/>
        <end position="405"/>
    </location>
</feature>
<evidence type="ECO:0000256" key="1">
    <source>
        <dbReference type="ARBA" id="ARBA00004651"/>
    </source>
</evidence>
<dbReference type="InterPro" id="IPR027463">
    <property type="entry name" value="AcrB_DN_DC_subdom"/>
</dbReference>
<evidence type="ECO:0000313" key="10">
    <source>
        <dbReference type="Proteomes" id="UP000054725"/>
    </source>
</evidence>
<dbReference type="RefSeq" id="WP_058503528.1">
    <property type="nucleotide sequence ID" value="NZ_CAAAIF010000020.1"/>
</dbReference>
<evidence type="ECO:0000256" key="5">
    <source>
        <dbReference type="ARBA" id="ARBA00022692"/>
    </source>
</evidence>
<reference evidence="9 10" key="1">
    <citation type="submission" date="2015-11" db="EMBL/GenBank/DDBJ databases">
        <title>Genomic analysis of 38 Legionella species identifies large and diverse effector repertoires.</title>
        <authorList>
            <person name="Burstein D."/>
            <person name="Amaro F."/>
            <person name="Zusman T."/>
            <person name="Lifshitz Z."/>
            <person name="Cohen O."/>
            <person name="Gilbert J.A."/>
            <person name="Pupko T."/>
            <person name="Shuman H.A."/>
            <person name="Segal G."/>
        </authorList>
    </citation>
    <scope>NUCLEOTIDE SEQUENCE [LARGE SCALE GENOMIC DNA]</scope>
    <source>
        <strain evidence="9 10">ATCC 49506</strain>
    </source>
</reference>
<dbReference type="GO" id="GO:0008324">
    <property type="term" value="F:monoatomic cation transmembrane transporter activity"/>
    <property type="evidence" value="ECO:0007669"/>
    <property type="project" value="InterPro"/>
</dbReference>
<organism evidence="9 10">
    <name type="scientific">Legionella nautarum</name>
    <dbReference type="NCBI Taxonomy" id="45070"/>
    <lineage>
        <taxon>Bacteria</taxon>
        <taxon>Pseudomonadati</taxon>
        <taxon>Pseudomonadota</taxon>
        <taxon>Gammaproteobacteria</taxon>
        <taxon>Legionellales</taxon>
        <taxon>Legionellaceae</taxon>
        <taxon>Legionella</taxon>
    </lineage>
</organism>
<feature type="transmembrane region" description="Helical" evidence="8">
    <location>
        <begin position="887"/>
        <end position="907"/>
    </location>
</feature>
<feature type="transmembrane region" description="Helical" evidence="8">
    <location>
        <begin position="857"/>
        <end position="875"/>
    </location>
</feature>
<keyword evidence="4" id="KW-1003">Cell membrane</keyword>
<evidence type="ECO:0000313" key="9">
    <source>
        <dbReference type="EMBL" id="KTD38635.1"/>
    </source>
</evidence>
<dbReference type="Gene3D" id="3.30.2090.10">
    <property type="entry name" value="Multidrug efflux transporter AcrB TolC docking domain, DN and DC subdomains"/>
    <property type="match status" value="2"/>
</dbReference>
<gene>
    <name evidence="9" type="ORF">Lnau_0445</name>
</gene>
<dbReference type="STRING" id="45070.Lnau_0445"/>
<dbReference type="SUPFAM" id="SSF82866">
    <property type="entry name" value="Multidrug efflux transporter AcrB transmembrane domain"/>
    <property type="match status" value="2"/>
</dbReference>
<accession>A0A0W0X242</accession>
<dbReference type="InterPro" id="IPR004763">
    <property type="entry name" value="CusA-like"/>
</dbReference>
<feature type="transmembrane region" description="Helical" evidence="8">
    <location>
        <begin position="436"/>
        <end position="453"/>
    </location>
</feature>